<dbReference type="RefSeq" id="XP_025418681.1">
    <property type="nucleotide sequence ID" value="XM_025562896.1"/>
</dbReference>
<evidence type="ECO:0000259" key="3">
    <source>
        <dbReference type="PROSITE" id="PS50994"/>
    </source>
</evidence>
<dbReference type="OrthoDB" id="6593274at2759"/>
<name>A0A8B8G7W7_9HEMI</name>
<dbReference type="GO" id="GO:0008270">
    <property type="term" value="F:zinc ion binding"/>
    <property type="evidence" value="ECO:0007669"/>
    <property type="project" value="UniProtKB-KW"/>
</dbReference>
<dbReference type="Gene3D" id="3.30.420.10">
    <property type="entry name" value="Ribonuclease H-like superfamily/Ribonuclease H"/>
    <property type="match status" value="1"/>
</dbReference>
<dbReference type="InterPro" id="IPR043502">
    <property type="entry name" value="DNA/RNA_pol_sf"/>
</dbReference>
<gene>
    <name evidence="5" type="primary">LOC112689264</name>
</gene>
<dbReference type="Pfam" id="PF03564">
    <property type="entry name" value="DUF1759"/>
    <property type="match status" value="1"/>
</dbReference>
<dbReference type="PROSITE" id="PS50994">
    <property type="entry name" value="INTEGRASE"/>
    <property type="match status" value="1"/>
</dbReference>
<dbReference type="PROSITE" id="PS50158">
    <property type="entry name" value="ZF_CCHC"/>
    <property type="match status" value="1"/>
</dbReference>
<dbReference type="GO" id="GO:0071897">
    <property type="term" value="P:DNA biosynthetic process"/>
    <property type="evidence" value="ECO:0007669"/>
    <property type="project" value="UniProtKB-ARBA"/>
</dbReference>
<proteinExistence type="predicted"/>
<keyword evidence="1" id="KW-0863">Zinc-finger</keyword>
<dbReference type="InterPro" id="IPR021109">
    <property type="entry name" value="Peptidase_aspartic_dom_sf"/>
</dbReference>
<keyword evidence="1" id="KW-0862">Zinc</keyword>
<evidence type="ECO:0000259" key="2">
    <source>
        <dbReference type="PROSITE" id="PS50158"/>
    </source>
</evidence>
<dbReference type="CDD" id="cd01644">
    <property type="entry name" value="RT_pepA17"/>
    <property type="match status" value="1"/>
</dbReference>
<dbReference type="InterPro" id="IPR008042">
    <property type="entry name" value="Retrotrans_Pao"/>
</dbReference>
<dbReference type="Gene3D" id="2.40.70.10">
    <property type="entry name" value="Acid Proteases"/>
    <property type="match status" value="1"/>
</dbReference>
<keyword evidence="4" id="KW-1185">Reference proteome</keyword>
<dbReference type="InterPro" id="IPR040676">
    <property type="entry name" value="DUF5641"/>
</dbReference>
<protein>
    <submittedName>
        <fullName evidence="5">Uncharacterized protein LOC112689264</fullName>
    </submittedName>
</protein>
<dbReference type="InterPro" id="IPR012337">
    <property type="entry name" value="RNaseH-like_sf"/>
</dbReference>
<feature type="domain" description="Integrase catalytic" evidence="3">
    <location>
        <begin position="1397"/>
        <end position="1596"/>
    </location>
</feature>
<dbReference type="GO" id="GO:0042575">
    <property type="term" value="C:DNA polymerase complex"/>
    <property type="evidence" value="ECO:0007669"/>
    <property type="project" value="UniProtKB-ARBA"/>
</dbReference>
<dbReference type="SUPFAM" id="SSF53098">
    <property type="entry name" value="Ribonuclease H-like"/>
    <property type="match status" value="1"/>
</dbReference>
<dbReference type="InterPro" id="IPR043128">
    <property type="entry name" value="Rev_trsase/Diguanyl_cyclase"/>
</dbReference>
<dbReference type="Gene3D" id="3.30.70.270">
    <property type="match status" value="1"/>
</dbReference>
<feature type="domain" description="CCHC-type" evidence="2">
    <location>
        <begin position="362"/>
        <end position="376"/>
    </location>
</feature>
<dbReference type="Pfam" id="PF05380">
    <property type="entry name" value="Peptidase_A17"/>
    <property type="match status" value="1"/>
</dbReference>
<dbReference type="PANTHER" id="PTHR47331">
    <property type="entry name" value="PHD-TYPE DOMAIN-CONTAINING PROTEIN"/>
    <property type="match status" value="1"/>
</dbReference>
<dbReference type="GeneID" id="112689264"/>
<sequence>MSTTISPQLSKLIKKRATIKSSIESIRTYVNKFNKSTQSSRQLQIRLKSLTQYISEFNDVQQCICNLDQGEEEEPERLEFEDMNMTLMANIEDIIAECNTATVQNISHSSCTSGGETVRLPMIQPPTFNGSLEDWSSFIDTFNALFHNNAQLNDVQRLHYLKSSVTGSAADIIKNFSITSENYNVAYNELIRQYENKGLTIQSHIRALLHSPKVNTPSAVELRKLHHHVASHVRALKALGQPVQHWDAWLVTLICGQLDSITASEWQLRQDKELPSYQELESFLAKRVTAYEVGLISNPSVEKSSRAKNGNYNNKIFFTRSTEGKVLKCPICTQPHKIYSCYNFSKMSIAERKNAVAVAKLCYNCLNYGHQIKDCRLSSCPKCNKRHNLKLHEDTPPNNVLTEPNCTEATALGSTPSSVLLSGATNIQNSDVKFNVMLSTSIIKVQDPAGNWHNCRAILDSGSQLNFITNDCARRLKLPSYNNTQQFITGIGSISSSASRSFSASISSRFGEHELNAVLHSLCTIVNVLPSHRIERSGIMLPRHIIDKLADPNFHEPGSIDILLGSEIFFDILGTKKWPLTESASLRSTDFGWIVVGKMPITCSQVKHTSNAVSSNSSLSLFTSVAALKTANEQKAEAHFLSTISRDKNGRFVVKLPFAQDPQALGDSRTMAKKRFTNLERRFAKEPSLAKEYKAFMTEYLEMDHMQVATNIASPCYYLPHHAVLKANSLTTKLRVVFDGSAASNSGFSLNDILLKGPKTQPDIINILLRFRVHNIAITADVEKMYRQVRVADEDCDFQRIYYRANPHDQLTEYKLKTVTYGTKAASFLATRCLAKIADEVSDASIKRIISQDFYVDDLISGGESIEAVHNIYHQLHSTLIQYGFPLRKWCSSSRQLIDLIPLQQSESNFLINMSEDDTIGTLGLLWQPASDNFLFLVKQWCPLARMTKRSLLSDISKVFDPIGLVSPVLIRGKIFLQQLWSLKISWDEVLSEDLQNRWTKFYTSLQCLNQVIVPRKVMMSPSSNIQLHAFSDASQEAFGACVYMRSMQSDGSIDVRLYTSKSRVTPMKPSTIPRLELCGALLAAELANDTLAELKALNVIVPSINVYLWSDSSIVIAWIQSQALFSAYISNRLARILDVSSPDQWHHVPTKENPADLISRGIDAASISQSKLWWHGPHWLMQGESSWPNSYQIPDTLPEVRTVKLVLTASDTPAPWLLEKYSSWSTLLRITALVQRFVNNCKFSCLNKLDRRTVGFLTITEIADAERFWVTNAQINAFEDELSSLKAGKMVRRCSPLFRLSPFIDEHGLIRVGGRLVNAPISYDSKHPMVLPSKGMVTKMIFNYEHRRLMHVGPQALLAHVSQKYWPLRGRVIARKTVYHCLQCFRAKPVFSSPLMAPLPRERVTISRAFSKTGVDYCGPIMVRSGLRRITPKKSYICVFVCMVTRAIHLELVSSLTTEDFLATLSRFMARRGQISVLYSDNGTNFVGADRSLQSQLKAHLKDKAVNDYLSINAIQWKFIPAAAPHFGGLWEAAVQSAKRQLYRVSKGVLLTYDETTTLLCKVEAALNSRPLTPMPSDPGDLNVLTPGHFLVGGPLMLPPEPDHSTIPQNRLRRFKLMQAQFQIFWKRWLSEYLPQCQRKGKWLKRTRSAVVGDVAILKNELLPPLQWPLVRVTEIHPGQDGIVRAVTVRNSAGQCFSRPVVKLAFLPTSEDEDPDSAV</sequence>
<dbReference type="InterPro" id="IPR005312">
    <property type="entry name" value="DUF1759"/>
</dbReference>
<evidence type="ECO:0000313" key="4">
    <source>
        <dbReference type="Proteomes" id="UP000694846"/>
    </source>
</evidence>
<reference evidence="5" key="1">
    <citation type="submission" date="2025-08" db="UniProtKB">
        <authorList>
            <consortium name="RefSeq"/>
        </authorList>
    </citation>
    <scope>IDENTIFICATION</scope>
</reference>
<keyword evidence="1" id="KW-0479">Metal-binding</keyword>
<dbReference type="Proteomes" id="UP000694846">
    <property type="component" value="Unplaced"/>
</dbReference>
<dbReference type="Gene3D" id="3.10.10.10">
    <property type="entry name" value="HIV Type 1 Reverse Transcriptase, subunit A, domain 1"/>
    <property type="match status" value="1"/>
</dbReference>
<dbReference type="InterPro" id="IPR036397">
    <property type="entry name" value="RNaseH_sf"/>
</dbReference>
<dbReference type="SUPFAM" id="SSF56672">
    <property type="entry name" value="DNA/RNA polymerases"/>
    <property type="match status" value="1"/>
</dbReference>
<organism evidence="4 5">
    <name type="scientific">Sipha flava</name>
    <name type="common">yellow sugarcane aphid</name>
    <dbReference type="NCBI Taxonomy" id="143950"/>
    <lineage>
        <taxon>Eukaryota</taxon>
        <taxon>Metazoa</taxon>
        <taxon>Ecdysozoa</taxon>
        <taxon>Arthropoda</taxon>
        <taxon>Hexapoda</taxon>
        <taxon>Insecta</taxon>
        <taxon>Pterygota</taxon>
        <taxon>Neoptera</taxon>
        <taxon>Paraneoptera</taxon>
        <taxon>Hemiptera</taxon>
        <taxon>Sternorrhyncha</taxon>
        <taxon>Aphidomorpha</taxon>
        <taxon>Aphidoidea</taxon>
        <taxon>Aphididae</taxon>
        <taxon>Sipha</taxon>
    </lineage>
</organism>
<dbReference type="GO" id="GO:0003676">
    <property type="term" value="F:nucleic acid binding"/>
    <property type="evidence" value="ECO:0007669"/>
    <property type="project" value="InterPro"/>
</dbReference>
<dbReference type="GO" id="GO:0015074">
    <property type="term" value="P:DNA integration"/>
    <property type="evidence" value="ECO:0007669"/>
    <property type="project" value="InterPro"/>
</dbReference>
<evidence type="ECO:0000256" key="1">
    <source>
        <dbReference type="PROSITE-ProRule" id="PRU00047"/>
    </source>
</evidence>
<dbReference type="Pfam" id="PF18701">
    <property type="entry name" value="DUF5641"/>
    <property type="match status" value="1"/>
</dbReference>
<accession>A0A8B8G7W7</accession>
<dbReference type="PANTHER" id="PTHR47331:SF5">
    <property type="entry name" value="RIBONUCLEASE H"/>
    <property type="match status" value="1"/>
</dbReference>
<dbReference type="InterPro" id="IPR001584">
    <property type="entry name" value="Integrase_cat-core"/>
</dbReference>
<evidence type="ECO:0000313" key="5">
    <source>
        <dbReference type="RefSeq" id="XP_025418681.1"/>
    </source>
</evidence>
<dbReference type="InterPro" id="IPR001878">
    <property type="entry name" value="Znf_CCHC"/>
</dbReference>